<dbReference type="Gene3D" id="3.10.129.10">
    <property type="entry name" value="Hotdog Thioesterase"/>
    <property type="match status" value="1"/>
</dbReference>
<feature type="domain" description="ApeI dehydratase-like" evidence="1">
    <location>
        <begin position="6"/>
        <end position="101"/>
    </location>
</feature>
<keyword evidence="3" id="KW-1185">Reference proteome</keyword>
<reference evidence="2 3" key="1">
    <citation type="submission" date="2024-04" db="EMBL/GenBank/DDBJ databases">
        <title>Novel species of the genus Ideonella isolated from streams.</title>
        <authorList>
            <person name="Lu H."/>
        </authorList>
    </citation>
    <scope>NUCLEOTIDE SEQUENCE [LARGE SCALE GENOMIC DNA]</scope>
    <source>
        <strain evidence="2 3">DXS29W</strain>
    </source>
</reference>
<evidence type="ECO:0000259" key="1">
    <source>
        <dbReference type="Pfam" id="PF22818"/>
    </source>
</evidence>
<comment type="caution">
    <text evidence="2">The sequence shown here is derived from an EMBL/GenBank/DDBJ whole genome shotgun (WGS) entry which is preliminary data.</text>
</comment>
<accession>A0ABU9BP36</accession>
<proteinExistence type="predicted"/>
<evidence type="ECO:0000313" key="3">
    <source>
        <dbReference type="Proteomes" id="UP001371218"/>
    </source>
</evidence>
<dbReference type="InterPro" id="IPR054545">
    <property type="entry name" value="ApeI-like"/>
</dbReference>
<dbReference type="Proteomes" id="UP001371218">
    <property type="component" value="Unassembled WGS sequence"/>
</dbReference>
<dbReference type="Pfam" id="PF22818">
    <property type="entry name" value="ApeI-like"/>
    <property type="match status" value="1"/>
</dbReference>
<dbReference type="SUPFAM" id="SSF54637">
    <property type="entry name" value="Thioesterase/thiol ester dehydrase-isomerase"/>
    <property type="match status" value="1"/>
</dbReference>
<name>A0ABU9BP36_9BURK</name>
<evidence type="ECO:0000313" key="2">
    <source>
        <dbReference type="EMBL" id="MEK8031531.1"/>
    </source>
</evidence>
<sequence>MTSAPRSLQVERRLSCRHPSLAGHFPGKPVFPGVVLLAEVMEVALDDPPSAVRLGDTPRVEAVKFMSPVLPTDQPDVVIVVVLKEAANGVDFEVHSGERVAVRGQLRCMKP</sequence>
<organism evidence="2 3">
    <name type="scientific">Ideonella lacteola</name>
    <dbReference type="NCBI Taxonomy" id="2984193"/>
    <lineage>
        <taxon>Bacteria</taxon>
        <taxon>Pseudomonadati</taxon>
        <taxon>Pseudomonadota</taxon>
        <taxon>Betaproteobacteria</taxon>
        <taxon>Burkholderiales</taxon>
        <taxon>Sphaerotilaceae</taxon>
        <taxon>Ideonella</taxon>
    </lineage>
</organism>
<dbReference type="InterPro" id="IPR029069">
    <property type="entry name" value="HotDog_dom_sf"/>
</dbReference>
<protein>
    <recommendedName>
        <fullName evidence="1">ApeI dehydratase-like domain-containing protein</fullName>
    </recommendedName>
</protein>
<gene>
    <name evidence="2" type="ORF">AACH06_11950</name>
</gene>
<dbReference type="RefSeq" id="WP_341425908.1">
    <property type="nucleotide sequence ID" value="NZ_JBBUTG010000005.1"/>
</dbReference>
<dbReference type="EMBL" id="JBBUTG010000005">
    <property type="protein sequence ID" value="MEK8031531.1"/>
    <property type="molecule type" value="Genomic_DNA"/>
</dbReference>